<evidence type="ECO:0000256" key="4">
    <source>
        <dbReference type="ARBA" id="ARBA00022989"/>
    </source>
</evidence>
<feature type="transmembrane region" description="Helical" evidence="6">
    <location>
        <begin position="711"/>
        <end position="731"/>
    </location>
</feature>
<evidence type="ECO:0000259" key="7">
    <source>
        <dbReference type="Pfam" id="PF02687"/>
    </source>
</evidence>
<dbReference type="InterPro" id="IPR038766">
    <property type="entry name" value="Membrane_comp_ABC_pdt"/>
</dbReference>
<evidence type="ECO:0000256" key="5">
    <source>
        <dbReference type="ARBA" id="ARBA00023136"/>
    </source>
</evidence>
<keyword evidence="3 6" id="KW-0812">Transmembrane</keyword>
<name>A0ABV7X6L2_9SPHN</name>
<evidence type="ECO:0000313" key="9">
    <source>
        <dbReference type="EMBL" id="MFC3711576.1"/>
    </source>
</evidence>
<dbReference type="InterPro" id="IPR003838">
    <property type="entry name" value="ABC3_permease_C"/>
</dbReference>
<feature type="transmembrane region" description="Helical" evidence="6">
    <location>
        <begin position="299"/>
        <end position="327"/>
    </location>
</feature>
<feature type="domain" description="MacB-like periplasmic core" evidence="8">
    <location>
        <begin position="23"/>
        <end position="225"/>
    </location>
</feature>
<feature type="transmembrane region" description="Helical" evidence="6">
    <location>
        <begin position="254"/>
        <end position="278"/>
    </location>
</feature>
<dbReference type="EMBL" id="JBHRXV010000003">
    <property type="protein sequence ID" value="MFC3711576.1"/>
    <property type="molecule type" value="Genomic_DNA"/>
</dbReference>
<evidence type="ECO:0000313" key="10">
    <source>
        <dbReference type="Proteomes" id="UP001595615"/>
    </source>
</evidence>
<keyword evidence="10" id="KW-1185">Reference proteome</keyword>
<feature type="transmembrane region" description="Helical" evidence="6">
    <location>
        <begin position="472"/>
        <end position="489"/>
    </location>
</feature>
<evidence type="ECO:0000259" key="8">
    <source>
        <dbReference type="Pfam" id="PF12704"/>
    </source>
</evidence>
<proteinExistence type="predicted"/>
<sequence>MALALRFALRELRGGLTGLRLLAICLFLGVAGLAGVGSLGASIVEGLSLRGQEILGGDVAIELGVRRATDAERAAFAEFGDVSEGVRMRAMVGEVGGDTRVLGELKAVDGVYPLYGDFRLAGGTPLQTALSGPNAVIAQALADQLDLAVGDRIELGNTTLTVSGVIENEPDRASEGFTLGPSVMISMETLPATGLVQPGSLFQYHYRLRMPPTADIEAVEPALKERFPDAGWDIDDRTNGAPGVRRFVERISQFLTLVGLTALVVAGVGVGNGVASYLDAKSGTIATLKSLGATSRLIFQSYLLQIGLVALVAVAVGALVGAAVPWAVVLVAGSALPAPPELGLYPVPLLTGAAYGVLIAVVFALWPLARACSVPAARLFRAGVEPVRWPGWPTLLAVVGSALAIAAIAIAQAREPLFAAGFIAAALALLLILTGLAAGVRAVAARLPRPKGTLLRLALANLHRPGALTRQLVVALGLGLTLFATLAVIETNLSGQINRSIPDRAPSFFFLDIPSPEVQTFEGLVRRHAPAAELRLVPSLRGPVVAVDGQRVSEMKDIPDGAWILRGDRGLTYANEIPQGNRLVGGEWWPEGYDGPPLVSLDVEAAQALGVGVGDTLTISVLGVEITAEIASLREIDWDSLGFNFVMIFSPNTLQGAPHSFMATAAVSPSEERALYRDATRSFPTVSVIRVKDVIETAAGMLTQLSAAVRSAASVAVAAGIAVLVGALAAGRRARTYDAVLLKVLGATRWQVLRALLIEYGVLAAIVSGLAFGLGTLAGWYVVTQTFDLEWLPSWPPVVATVLIGAAVTIGLGLVGSWSALSARPNRVLRTL</sequence>
<keyword evidence="5 6" id="KW-0472">Membrane</keyword>
<accession>A0ABV7X6L2</accession>
<dbReference type="Proteomes" id="UP001595615">
    <property type="component" value="Unassembled WGS sequence"/>
</dbReference>
<feature type="transmembrane region" description="Helical" evidence="6">
    <location>
        <begin position="347"/>
        <end position="368"/>
    </location>
</feature>
<keyword evidence="4 6" id="KW-1133">Transmembrane helix</keyword>
<evidence type="ECO:0000256" key="2">
    <source>
        <dbReference type="ARBA" id="ARBA00022475"/>
    </source>
</evidence>
<organism evidence="9 10">
    <name type="scientific">Sphingoaurantiacus capsulatus</name>
    <dbReference type="NCBI Taxonomy" id="1771310"/>
    <lineage>
        <taxon>Bacteria</taxon>
        <taxon>Pseudomonadati</taxon>
        <taxon>Pseudomonadota</taxon>
        <taxon>Alphaproteobacteria</taxon>
        <taxon>Sphingomonadales</taxon>
        <taxon>Sphingosinicellaceae</taxon>
        <taxon>Sphingoaurantiacus</taxon>
    </lineage>
</organism>
<feature type="transmembrane region" description="Helical" evidence="6">
    <location>
        <begin position="752"/>
        <end position="783"/>
    </location>
</feature>
<comment type="caution">
    <text evidence="9">The sequence shown here is derived from an EMBL/GenBank/DDBJ whole genome shotgun (WGS) entry which is preliminary data.</text>
</comment>
<feature type="domain" description="ABC3 transporter permease C-terminal" evidence="7">
    <location>
        <begin position="258"/>
        <end position="374"/>
    </location>
</feature>
<reference evidence="10" key="1">
    <citation type="journal article" date="2019" name="Int. J. Syst. Evol. Microbiol.">
        <title>The Global Catalogue of Microorganisms (GCM) 10K type strain sequencing project: providing services to taxonomists for standard genome sequencing and annotation.</title>
        <authorList>
            <consortium name="The Broad Institute Genomics Platform"/>
            <consortium name="The Broad Institute Genome Sequencing Center for Infectious Disease"/>
            <person name="Wu L."/>
            <person name="Ma J."/>
        </authorList>
    </citation>
    <scope>NUCLEOTIDE SEQUENCE [LARGE SCALE GENOMIC DNA]</scope>
    <source>
        <strain evidence="10">KCTC 42644</strain>
    </source>
</reference>
<dbReference type="PANTHER" id="PTHR30287">
    <property type="entry name" value="MEMBRANE COMPONENT OF PREDICTED ABC SUPERFAMILY METABOLITE UPTAKE TRANSPORTER"/>
    <property type="match status" value="1"/>
</dbReference>
<evidence type="ECO:0000256" key="6">
    <source>
        <dbReference type="SAM" id="Phobius"/>
    </source>
</evidence>
<dbReference type="Pfam" id="PF12704">
    <property type="entry name" value="MacB_PCD"/>
    <property type="match status" value="1"/>
</dbReference>
<protein>
    <submittedName>
        <fullName evidence="9">ABC transporter permease</fullName>
    </submittedName>
</protein>
<feature type="transmembrane region" description="Helical" evidence="6">
    <location>
        <begin position="417"/>
        <end position="440"/>
    </location>
</feature>
<evidence type="ECO:0000256" key="1">
    <source>
        <dbReference type="ARBA" id="ARBA00004651"/>
    </source>
</evidence>
<dbReference type="RefSeq" id="WP_380856795.1">
    <property type="nucleotide sequence ID" value="NZ_JBHRXV010000003.1"/>
</dbReference>
<dbReference type="InterPro" id="IPR025857">
    <property type="entry name" value="MacB_PCD"/>
</dbReference>
<feature type="domain" description="ABC3 transporter permease C-terminal" evidence="7">
    <location>
        <begin position="712"/>
        <end position="822"/>
    </location>
</feature>
<evidence type="ECO:0000256" key="3">
    <source>
        <dbReference type="ARBA" id="ARBA00022692"/>
    </source>
</evidence>
<feature type="transmembrane region" description="Helical" evidence="6">
    <location>
        <begin position="389"/>
        <end position="411"/>
    </location>
</feature>
<feature type="transmembrane region" description="Helical" evidence="6">
    <location>
        <begin position="21"/>
        <end position="44"/>
    </location>
</feature>
<keyword evidence="2" id="KW-1003">Cell membrane</keyword>
<dbReference type="Pfam" id="PF02687">
    <property type="entry name" value="FtsX"/>
    <property type="match status" value="2"/>
</dbReference>
<dbReference type="PANTHER" id="PTHR30287:SF1">
    <property type="entry name" value="INNER MEMBRANE PROTEIN"/>
    <property type="match status" value="1"/>
</dbReference>
<feature type="transmembrane region" description="Helical" evidence="6">
    <location>
        <begin position="795"/>
        <end position="821"/>
    </location>
</feature>
<gene>
    <name evidence="9" type="ORF">ACFOMD_03275</name>
</gene>
<comment type="subcellular location">
    <subcellularLocation>
        <location evidence="1">Cell membrane</location>
        <topology evidence="1">Multi-pass membrane protein</topology>
    </subcellularLocation>
</comment>